<dbReference type="SUPFAM" id="SSF46785">
    <property type="entry name" value="Winged helix' DNA-binding domain"/>
    <property type="match status" value="1"/>
</dbReference>
<comment type="caution">
    <text evidence="4">The sequence shown here is derived from an EMBL/GenBank/DDBJ whole genome shotgun (WGS) entry which is preliminary data.</text>
</comment>
<dbReference type="InterPro" id="IPR036388">
    <property type="entry name" value="WH-like_DNA-bd_sf"/>
</dbReference>
<dbReference type="Proteomes" id="UP001596072">
    <property type="component" value="Unassembled WGS sequence"/>
</dbReference>
<dbReference type="RefSeq" id="WP_136435591.1">
    <property type="nucleotide sequence ID" value="NZ_JBHSNS010000001.1"/>
</dbReference>
<dbReference type="PANTHER" id="PTHR43252:SF4">
    <property type="entry name" value="TRANSCRIPTIONAL REGULATORY PROTEIN"/>
    <property type="match status" value="1"/>
</dbReference>
<protein>
    <submittedName>
        <fullName evidence="4">PadR family transcriptional regulator</fullName>
    </submittedName>
</protein>
<evidence type="ECO:0000259" key="3">
    <source>
        <dbReference type="Pfam" id="PF10400"/>
    </source>
</evidence>
<dbReference type="Gene3D" id="1.10.10.10">
    <property type="entry name" value="Winged helix-like DNA-binding domain superfamily/Winged helix DNA-binding domain"/>
    <property type="match status" value="1"/>
</dbReference>
<evidence type="ECO:0000256" key="1">
    <source>
        <dbReference type="SAM" id="MobiDB-lite"/>
    </source>
</evidence>
<evidence type="ECO:0000259" key="2">
    <source>
        <dbReference type="Pfam" id="PF03551"/>
    </source>
</evidence>
<evidence type="ECO:0000313" key="5">
    <source>
        <dbReference type="Proteomes" id="UP001596072"/>
    </source>
</evidence>
<dbReference type="PANTHER" id="PTHR43252">
    <property type="entry name" value="TRANSCRIPTIONAL REGULATOR YQJI"/>
    <property type="match status" value="1"/>
</dbReference>
<dbReference type="Pfam" id="PF03551">
    <property type="entry name" value="PadR"/>
    <property type="match status" value="1"/>
</dbReference>
<dbReference type="EMBL" id="JBHSNS010000001">
    <property type="protein sequence ID" value="MFC5728198.1"/>
    <property type="molecule type" value="Genomic_DNA"/>
</dbReference>
<reference evidence="5" key="1">
    <citation type="journal article" date="2019" name="Int. J. Syst. Evol. Microbiol.">
        <title>The Global Catalogue of Microorganisms (GCM) 10K type strain sequencing project: providing services to taxonomists for standard genome sequencing and annotation.</title>
        <authorList>
            <consortium name="The Broad Institute Genomics Platform"/>
            <consortium name="The Broad Institute Genome Sequencing Center for Infectious Disease"/>
            <person name="Wu L."/>
            <person name="Ma J."/>
        </authorList>
    </citation>
    <scope>NUCLEOTIDE SEQUENCE [LARGE SCALE GENOMIC DNA]</scope>
    <source>
        <strain evidence="5">YIM 94188</strain>
    </source>
</reference>
<feature type="region of interest" description="Disordered" evidence="1">
    <location>
        <begin position="177"/>
        <end position="197"/>
    </location>
</feature>
<dbReference type="InterPro" id="IPR005149">
    <property type="entry name" value="Tscrpt_reg_PadR_N"/>
</dbReference>
<keyword evidence="5" id="KW-1185">Reference proteome</keyword>
<dbReference type="Pfam" id="PF10400">
    <property type="entry name" value="Vir_act_alpha_C"/>
    <property type="match status" value="1"/>
</dbReference>
<accession>A0ABW0ZDY7</accession>
<dbReference type="InterPro" id="IPR036390">
    <property type="entry name" value="WH_DNA-bd_sf"/>
</dbReference>
<evidence type="ECO:0000313" key="4">
    <source>
        <dbReference type="EMBL" id="MFC5728198.1"/>
    </source>
</evidence>
<sequence>MALEHAILVSLSERAASGSDLTRRFDASIGFFWSATHQQIYRVLGRMEADGWITAEVVPQADRPAKKVYVVTGAGRAELRRWIAEPTILDPVRSDIVVKMRGATLGDRTALLDDVRRQLDEHAKRHSLYESIAARDFPAPGNLRDADLDMFLVLRGGLLMEEFWIRWLTEYLDAHTDQPHRHQPDRPDQPDSKELDR</sequence>
<organism evidence="4 5">
    <name type="scientific">Nocardioides vastitatis</name>
    <dbReference type="NCBI Taxonomy" id="2568655"/>
    <lineage>
        <taxon>Bacteria</taxon>
        <taxon>Bacillati</taxon>
        <taxon>Actinomycetota</taxon>
        <taxon>Actinomycetes</taxon>
        <taxon>Propionibacteriales</taxon>
        <taxon>Nocardioidaceae</taxon>
        <taxon>Nocardioides</taxon>
    </lineage>
</organism>
<dbReference type="InterPro" id="IPR018309">
    <property type="entry name" value="Tscrpt_reg_PadR_C"/>
</dbReference>
<name>A0ABW0ZDY7_9ACTN</name>
<dbReference type="Gene3D" id="6.10.140.190">
    <property type="match status" value="1"/>
</dbReference>
<feature type="domain" description="Transcription regulator PadR N-terminal" evidence="2">
    <location>
        <begin position="7"/>
        <end position="80"/>
    </location>
</feature>
<proteinExistence type="predicted"/>
<feature type="domain" description="Transcription regulator PadR C-terminal" evidence="3">
    <location>
        <begin position="92"/>
        <end position="174"/>
    </location>
</feature>
<gene>
    <name evidence="4" type="ORF">ACFPQB_04665</name>
</gene>